<dbReference type="STRING" id="400727.A0A2T7NJF0"/>
<feature type="region of interest" description="Disordered" evidence="1">
    <location>
        <begin position="496"/>
        <end position="525"/>
    </location>
</feature>
<evidence type="ECO:0000313" key="4">
    <source>
        <dbReference type="Proteomes" id="UP000245119"/>
    </source>
</evidence>
<reference evidence="3 4" key="1">
    <citation type="submission" date="2018-04" db="EMBL/GenBank/DDBJ databases">
        <title>The genome of golden apple snail Pomacea canaliculata provides insight into stress tolerance and invasive adaptation.</title>
        <authorList>
            <person name="Liu C."/>
            <person name="Liu B."/>
            <person name="Ren Y."/>
            <person name="Zhang Y."/>
            <person name="Wang H."/>
            <person name="Li S."/>
            <person name="Jiang F."/>
            <person name="Yin L."/>
            <person name="Zhang G."/>
            <person name="Qian W."/>
            <person name="Fan W."/>
        </authorList>
    </citation>
    <scope>NUCLEOTIDE SEQUENCE [LARGE SCALE GENOMIC DNA]</scope>
    <source>
        <strain evidence="3">SZHN2017</strain>
        <tissue evidence="3">Muscle</tissue>
    </source>
</reference>
<feature type="domain" description="DUF4708" evidence="2">
    <location>
        <begin position="113"/>
        <end position="187"/>
    </location>
</feature>
<dbReference type="EMBL" id="PZQS01000012">
    <property type="protein sequence ID" value="PVD21295.1"/>
    <property type="molecule type" value="Genomic_DNA"/>
</dbReference>
<comment type="caution">
    <text evidence="3">The sequence shown here is derived from an EMBL/GenBank/DDBJ whole genome shotgun (WGS) entry which is preliminary data.</text>
</comment>
<dbReference type="InterPro" id="IPR031643">
    <property type="entry name" value="DUF4708"/>
</dbReference>
<dbReference type="OrthoDB" id="6285995at2759"/>
<keyword evidence="4" id="KW-1185">Reference proteome</keyword>
<evidence type="ECO:0000313" key="3">
    <source>
        <dbReference type="EMBL" id="PVD21295.1"/>
    </source>
</evidence>
<dbReference type="AlphaFoldDB" id="A0A2T7NJF0"/>
<dbReference type="PANTHER" id="PTHR28495:SF1">
    <property type="entry name" value="GENE, 17266-RELATED"/>
    <property type="match status" value="1"/>
</dbReference>
<organism evidence="3 4">
    <name type="scientific">Pomacea canaliculata</name>
    <name type="common">Golden apple snail</name>
    <dbReference type="NCBI Taxonomy" id="400727"/>
    <lineage>
        <taxon>Eukaryota</taxon>
        <taxon>Metazoa</taxon>
        <taxon>Spiralia</taxon>
        <taxon>Lophotrochozoa</taxon>
        <taxon>Mollusca</taxon>
        <taxon>Gastropoda</taxon>
        <taxon>Caenogastropoda</taxon>
        <taxon>Architaenioglossa</taxon>
        <taxon>Ampullarioidea</taxon>
        <taxon>Ampullariidae</taxon>
        <taxon>Pomacea</taxon>
    </lineage>
</organism>
<dbReference type="Pfam" id="PF15813">
    <property type="entry name" value="DUF4708"/>
    <property type="match status" value="1"/>
</dbReference>
<feature type="region of interest" description="Disordered" evidence="1">
    <location>
        <begin position="460"/>
        <end position="480"/>
    </location>
</feature>
<protein>
    <recommendedName>
        <fullName evidence="2">DUF4708 domain-containing protein</fullName>
    </recommendedName>
</protein>
<sequence length="592" mass="65752">MLSKCAPIPSWLSETFIAHYEIRILVTGGPAPRVFRVRLVAVKGATTTTMMMDRERHGLIPAPVSQTPSCDTDQFKDSEDVFTCSQRTFLANHRSMTDSDLMTPPPPCRQEWITQPYRVTSELYQACLKYTMLAKLAPTWNKAGEWLIQGRDFLMHTGYANGVKFDFMVTADEQYASACATVLRIKPLQHSIYPSVCLRNAPMQALPRIEPKPIISTFLQDLHGKVGSVCGQPFKFEPNVRHTLSTLYTSSQDVQGSGPNLSRTSNTAKRQCLLRDMYNQSKKQGEKITNDMSSLSSKNSMLRYDVMMPGMLTNSSTAMHEQERSQMSASMIDSTILDVHTVSVEGLGACNVYSSDNSVREVSMLKSNTLTENSISESGPIKQKPIIPVFKSKIKKSCLKEKSAAVDNIHKTAVDNIDKPAVDNIHKSAVDNIDKPAVDNKHKSAEPILVAETSCFTTQKSTTESMSSERQSSGKQKSIAGKLREKVMHKKMRASLEEASHGQIVPSAVTESHHIQKRKLGSKDDAQIKRPKLPVSEVDIEMLANQDQLGRVNVATLTSWLKSRGIHCKSKEKKSDLMERVKSVLALTSAEP</sequence>
<feature type="compositionally biased region" description="Polar residues" evidence="1">
    <location>
        <begin position="460"/>
        <end position="476"/>
    </location>
</feature>
<dbReference type="Proteomes" id="UP000245119">
    <property type="component" value="Linkage Group LG12"/>
</dbReference>
<accession>A0A2T7NJF0</accession>
<evidence type="ECO:0000259" key="2">
    <source>
        <dbReference type="Pfam" id="PF15813"/>
    </source>
</evidence>
<proteinExistence type="predicted"/>
<evidence type="ECO:0000256" key="1">
    <source>
        <dbReference type="SAM" id="MobiDB-lite"/>
    </source>
</evidence>
<name>A0A2T7NJF0_POMCA</name>
<gene>
    <name evidence="3" type="ORF">C0Q70_19467</name>
</gene>
<dbReference type="PANTHER" id="PTHR28495">
    <property type="entry name" value="HYPOTHETICAL PROTEIN LOC100359752"/>
    <property type="match status" value="1"/>
</dbReference>